<name>A0ACC1MRV4_9APHY</name>
<reference evidence="1" key="1">
    <citation type="submission" date="2022-08" db="EMBL/GenBank/DDBJ databases">
        <title>Genome Sequence of Pycnoporus sanguineus.</title>
        <authorList>
            <person name="Buettner E."/>
        </authorList>
    </citation>
    <scope>NUCLEOTIDE SEQUENCE</scope>
    <source>
        <strain evidence="1">CG-C14</strain>
    </source>
</reference>
<sequence>MGNISLRVNASILERLAAKTTAGEMWNDLESRYSQQGVAAVFAEFKAAMNVVIPINSHPGPAMEEMFARFERLSTLDCKIPSFFQGMLLISKLPGAYDMVVQLTSQNTDVKKVDPASIRQAVIRVWEQKSSGRSQQRSQSSGGEAKKLSAIKRKGKSKTNHNEPLIWMLDSGASSHFTFDLDDFVEYEPLQKEMLVGTANGVAVAKGSGTVMLNCPLNPGEHTTVRIAPVYYMPDLSIRLLSMGEFLQEGMRVSGNADKISIFEANGKPFLAFHPRHPDVTIFVVESLSARDAMSIFPTVCNIDYQTMHRRLGHPSKDVLRHAREHVADFPTIEFPKEEPLCRGCAEGKMPLRSFPPSTRRASRPFELIHSDLKSFPVDSYHKYKYAIMFLDDHTSHAWAVCLRSKDAALTATKHFLANVENQFKTKVQKWMSDGGGEYKSKAFDNLLKDKGIEILQSVPHQPQQNGRAERLMRTLSDKAEAMRLEACLPQSWWEFAIEHAVHVYNRTPLRRLKWRTPYEALNGETPSIKHLRVFGQSLWSTSGSHPEVTASDLCGHPTT</sequence>
<proteinExistence type="predicted"/>
<dbReference type="Proteomes" id="UP001144978">
    <property type="component" value="Unassembled WGS sequence"/>
</dbReference>
<evidence type="ECO:0000313" key="2">
    <source>
        <dbReference type="Proteomes" id="UP001144978"/>
    </source>
</evidence>
<dbReference type="EMBL" id="JANSHE010005694">
    <property type="protein sequence ID" value="KAJ2969755.1"/>
    <property type="molecule type" value="Genomic_DNA"/>
</dbReference>
<evidence type="ECO:0000313" key="1">
    <source>
        <dbReference type="EMBL" id="KAJ2969755.1"/>
    </source>
</evidence>
<comment type="caution">
    <text evidence="1">The sequence shown here is derived from an EMBL/GenBank/DDBJ whole genome shotgun (WGS) entry which is preliminary data.</text>
</comment>
<organism evidence="1 2">
    <name type="scientific">Trametes sanguinea</name>
    <dbReference type="NCBI Taxonomy" id="158606"/>
    <lineage>
        <taxon>Eukaryota</taxon>
        <taxon>Fungi</taxon>
        <taxon>Dikarya</taxon>
        <taxon>Basidiomycota</taxon>
        <taxon>Agaricomycotina</taxon>
        <taxon>Agaricomycetes</taxon>
        <taxon>Polyporales</taxon>
        <taxon>Polyporaceae</taxon>
        <taxon>Trametes</taxon>
    </lineage>
</organism>
<keyword evidence="2" id="KW-1185">Reference proteome</keyword>
<accession>A0ACC1MRV4</accession>
<gene>
    <name evidence="1" type="ORF">NUW54_g12887</name>
</gene>
<protein>
    <submittedName>
        <fullName evidence="1">Uncharacterized protein</fullName>
    </submittedName>
</protein>